<dbReference type="Gene3D" id="3.40.50.300">
    <property type="entry name" value="P-loop containing nucleotide triphosphate hydrolases"/>
    <property type="match status" value="1"/>
</dbReference>
<dbReference type="InterPro" id="IPR027417">
    <property type="entry name" value="P-loop_NTPase"/>
</dbReference>
<dbReference type="GO" id="GO:0008023">
    <property type="term" value="C:transcription elongation factor complex"/>
    <property type="evidence" value="ECO:0007669"/>
    <property type="project" value="TreeGrafter"/>
</dbReference>
<reference evidence="10" key="1">
    <citation type="submission" date="2019-12" db="UniProtKB">
        <authorList>
            <consortium name="WormBaseParasite"/>
        </authorList>
    </citation>
    <scope>IDENTIFICATION</scope>
</reference>
<dbReference type="GO" id="GO:0033588">
    <property type="term" value="C:elongator holoenzyme complex"/>
    <property type="evidence" value="ECO:0007669"/>
    <property type="project" value="InterPro"/>
</dbReference>
<protein>
    <recommendedName>
        <fullName evidence="5">Elongator complex protein 4</fullName>
    </recommendedName>
</protein>
<dbReference type="InterPro" id="IPR008728">
    <property type="entry name" value="Elongator_complex_protein_4"/>
</dbReference>
<evidence type="ECO:0000313" key="9">
    <source>
        <dbReference type="Proteomes" id="UP000046395"/>
    </source>
</evidence>
<keyword evidence="6" id="KW-0963">Cytoplasm</keyword>
<keyword evidence="8" id="KW-0539">Nucleus</keyword>
<comment type="subcellular location">
    <subcellularLocation>
        <location evidence="2">Cytoplasm</location>
    </subcellularLocation>
    <subcellularLocation>
        <location evidence="1">Nucleus</location>
    </subcellularLocation>
</comment>
<evidence type="ECO:0000313" key="10">
    <source>
        <dbReference type="WBParaSite" id="TMUE_3000012253.1"/>
    </source>
</evidence>
<evidence type="ECO:0000256" key="5">
    <source>
        <dbReference type="ARBA" id="ARBA00020265"/>
    </source>
</evidence>
<evidence type="ECO:0000256" key="6">
    <source>
        <dbReference type="ARBA" id="ARBA00022490"/>
    </source>
</evidence>
<evidence type="ECO:0000256" key="4">
    <source>
        <dbReference type="ARBA" id="ARBA00007573"/>
    </source>
</evidence>
<dbReference type="Pfam" id="PF05625">
    <property type="entry name" value="PAXNEB"/>
    <property type="match status" value="2"/>
</dbReference>
<comment type="pathway">
    <text evidence="3">tRNA modification; 5-methoxycarbonylmethyl-2-thiouridine-tRNA biosynthesis.</text>
</comment>
<keyword evidence="7" id="KW-0819">tRNA processing</keyword>
<evidence type="ECO:0000256" key="1">
    <source>
        <dbReference type="ARBA" id="ARBA00004123"/>
    </source>
</evidence>
<evidence type="ECO:0000256" key="3">
    <source>
        <dbReference type="ARBA" id="ARBA00005043"/>
    </source>
</evidence>
<keyword evidence="9" id="KW-1185">Reference proteome</keyword>
<dbReference type="AlphaFoldDB" id="A0A5S6QYN4"/>
<dbReference type="GO" id="GO:0002098">
    <property type="term" value="P:tRNA wobble uridine modification"/>
    <property type="evidence" value="ECO:0007669"/>
    <property type="project" value="InterPro"/>
</dbReference>
<dbReference type="STRING" id="70415.A0A5S6QYN4"/>
<dbReference type="WBParaSite" id="TMUE_3000012253.1">
    <property type="protein sequence ID" value="TMUE_3000012253.1"/>
    <property type="gene ID" value="WBGene00292055"/>
</dbReference>
<dbReference type="Proteomes" id="UP000046395">
    <property type="component" value="Unassembled WGS sequence"/>
</dbReference>
<dbReference type="PANTHER" id="PTHR12896">
    <property type="entry name" value="PAX6 NEIGHBOR PROTEIN PAXNEB"/>
    <property type="match status" value="1"/>
</dbReference>
<comment type="similarity">
    <text evidence="4">Belongs to the ELP4 family.</text>
</comment>
<dbReference type="GO" id="GO:0005737">
    <property type="term" value="C:cytoplasm"/>
    <property type="evidence" value="ECO:0007669"/>
    <property type="project" value="UniProtKB-SubCell"/>
</dbReference>
<dbReference type="UniPathway" id="UPA00988"/>
<accession>A0A5S6QYN4</accession>
<proteinExistence type="inferred from homology"/>
<name>A0A5S6QYN4_TRIMR</name>
<sequence length="282" mass="30056">MRSLLPVPGCGGASRSGRLLTSIGLDDLDTLIGGGLLVGDLCLVKHPENSMFVRHLREAYAKEGSTHSHGIFHAQALQRCGGKCPIIATGESAAAAPYIRCFSSTAEGADEDDDTFSTLLRNLGTLLSGEPFAASCGGPKNLLRVLVDDVGSMVWCAPERLVGYVARLRALLRHSYACCLLLTPFGSSKAPTQVGYFSDVVLSVDEVRRGCSAVNPSFSSNDGLLRIEKLSASNRVAQCFPPSSVYGFKKKKGRICIQPLHIPPTLGDDSTPHVGCQTFLNF</sequence>
<organism evidence="9 10">
    <name type="scientific">Trichuris muris</name>
    <name type="common">Mouse whipworm</name>
    <dbReference type="NCBI Taxonomy" id="70415"/>
    <lineage>
        <taxon>Eukaryota</taxon>
        <taxon>Metazoa</taxon>
        <taxon>Ecdysozoa</taxon>
        <taxon>Nematoda</taxon>
        <taxon>Enoplea</taxon>
        <taxon>Dorylaimia</taxon>
        <taxon>Trichinellida</taxon>
        <taxon>Trichuridae</taxon>
        <taxon>Trichuris</taxon>
    </lineage>
</organism>
<evidence type="ECO:0000256" key="7">
    <source>
        <dbReference type="ARBA" id="ARBA00022694"/>
    </source>
</evidence>
<evidence type="ECO:0000256" key="2">
    <source>
        <dbReference type="ARBA" id="ARBA00004496"/>
    </source>
</evidence>
<evidence type="ECO:0000256" key="8">
    <source>
        <dbReference type="ARBA" id="ARBA00023242"/>
    </source>
</evidence>
<dbReference type="PANTHER" id="PTHR12896:SF1">
    <property type="entry name" value="ELONGATOR COMPLEX PROTEIN 4"/>
    <property type="match status" value="1"/>
</dbReference>